<dbReference type="KEGG" id="wne:PIG85_06655"/>
<evidence type="ECO:0000313" key="3">
    <source>
        <dbReference type="Proteomes" id="UP001211044"/>
    </source>
</evidence>
<reference evidence="2" key="1">
    <citation type="submission" date="2023-01" db="EMBL/GenBank/DDBJ databases">
        <title>Comparative Genomic Analysis of the Clinically-Derived Winkia Strain NY0527 Provides Evidence into the Taxonomic Reassignment of Winkia neuii and Characterizes Their Virulence Traits.</title>
        <authorList>
            <person name="Cai X."/>
            <person name="Peng Y."/>
            <person name="Li M."/>
            <person name="Qiu Y."/>
            <person name="Wang Y."/>
            <person name="Xu L."/>
            <person name="Hou Q."/>
        </authorList>
    </citation>
    <scope>NUCLEOTIDE SEQUENCE</scope>
    <source>
        <strain evidence="2">NY0527</strain>
    </source>
</reference>
<proteinExistence type="predicted"/>
<dbReference type="InterPro" id="IPR000182">
    <property type="entry name" value="GNAT_dom"/>
</dbReference>
<sequence length="181" mass="20205">MTALLGGHFYYDVRMRIAFRRACQSDLAKLMQMFAYGQKRLAAIGVDQWEEGVYPNAQIVADDIAASICYVAQTGGEVVATMSIDPKSDPCFARADLAWRYPPEQAVVLHRLAVCESAQGRGVAREFLRFASALAGRKHLRVDTSPQNLPMVNLLLSEGYERVGTLVYEDYGNIRCDCFEK</sequence>
<dbReference type="EMBL" id="CP116394">
    <property type="protein sequence ID" value="WCE45345.1"/>
    <property type="molecule type" value="Genomic_DNA"/>
</dbReference>
<organism evidence="2 3">
    <name type="scientific">Winkia neuii subsp. anitrata</name>
    <dbReference type="NCBI Taxonomy" id="29318"/>
    <lineage>
        <taxon>Bacteria</taxon>
        <taxon>Bacillati</taxon>
        <taxon>Actinomycetota</taxon>
        <taxon>Actinomycetes</taxon>
        <taxon>Actinomycetales</taxon>
        <taxon>Actinomycetaceae</taxon>
        <taxon>Winkia</taxon>
    </lineage>
</organism>
<accession>A0AB38XLV7</accession>
<dbReference type="Proteomes" id="UP001211044">
    <property type="component" value="Chromosome"/>
</dbReference>
<name>A0AB38XLV7_9ACTO</name>
<dbReference type="Pfam" id="PF00583">
    <property type="entry name" value="Acetyltransf_1"/>
    <property type="match status" value="1"/>
</dbReference>
<dbReference type="RefSeq" id="WP_004804776.1">
    <property type="nucleotide sequence ID" value="NZ_CP116394.1"/>
</dbReference>
<dbReference type="SUPFAM" id="SSF55729">
    <property type="entry name" value="Acyl-CoA N-acyltransferases (Nat)"/>
    <property type="match status" value="1"/>
</dbReference>
<gene>
    <name evidence="2" type="ORF">PIG85_06655</name>
</gene>
<protein>
    <submittedName>
        <fullName evidence="2">GNAT family N-acetyltransferase</fullName>
    </submittedName>
</protein>
<dbReference type="GO" id="GO:0016747">
    <property type="term" value="F:acyltransferase activity, transferring groups other than amino-acyl groups"/>
    <property type="evidence" value="ECO:0007669"/>
    <property type="project" value="InterPro"/>
</dbReference>
<dbReference type="PROSITE" id="PS51186">
    <property type="entry name" value="GNAT"/>
    <property type="match status" value="1"/>
</dbReference>
<dbReference type="InterPro" id="IPR016181">
    <property type="entry name" value="Acyl_CoA_acyltransferase"/>
</dbReference>
<dbReference type="CDD" id="cd04301">
    <property type="entry name" value="NAT_SF"/>
    <property type="match status" value="1"/>
</dbReference>
<feature type="domain" description="N-acetyltransferase" evidence="1">
    <location>
        <begin position="17"/>
        <end position="181"/>
    </location>
</feature>
<dbReference type="AlphaFoldDB" id="A0AB38XLV7"/>
<evidence type="ECO:0000259" key="1">
    <source>
        <dbReference type="PROSITE" id="PS51186"/>
    </source>
</evidence>
<dbReference type="Gene3D" id="3.40.630.30">
    <property type="match status" value="1"/>
</dbReference>
<evidence type="ECO:0000313" key="2">
    <source>
        <dbReference type="EMBL" id="WCE45345.1"/>
    </source>
</evidence>